<sequence length="31" mass="3569">MGSQRKTKLNCLTSSALIREKRSAKWRFQSG</sequence>
<evidence type="ECO:0000313" key="1">
    <source>
        <dbReference type="EMBL" id="EXA53307.1"/>
    </source>
</evidence>
<protein>
    <submittedName>
        <fullName evidence="1">Uncharacterized protein</fullName>
    </submittedName>
</protein>
<name>W9QFX3_FUSOX</name>
<gene>
    <name evidence="1" type="ORF">FOVG_01201</name>
</gene>
<reference evidence="1" key="2">
    <citation type="submission" date="2012-05" db="EMBL/GenBank/DDBJ databases">
        <title>Annotation of the Genome Sequence of Fusarium oxysporum HDV247.</title>
        <authorList>
            <consortium name="The Broad Institute Genomics Platform"/>
            <person name="Ma L.-J."/>
            <person name="Corby-Kistler H."/>
            <person name="Broz K."/>
            <person name="Gale L.R."/>
            <person name="Jonkers W."/>
            <person name="O'Donnell K."/>
            <person name="Ploetz R."/>
            <person name="Steinberg C."/>
            <person name="Schwartz D.C."/>
            <person name="VanEtten H."/>
            <person name="Zhou S."/>
            <person name="Young S.K."/>
            <person name="Zeng Q."/>
            <person name="Gargeya S."/>
            <person name="Fitzgerald M."/>
            <person name="Abouelleil A."/>
            <person name="Alvarado L."/>
            <person name="Chapman S.B."/>
            <person name="Gainer-Dewar J."/>
            <person name="Goldberg J."/>
            <person name="Griggs A."/>
            <person name="Gujja S."/>
            <person name="Hansen M."/>
            <person name="Howarth C."/>
            <person name="Imamovic A."/>
            <person name="Ireland A."/>
            <person name="Larimer J."/>
            <person name="McCowan C."/>
            <person name="Murphy C."/>
            <person name="Pearson M."/>
            <person name="Poon T.W."/>
            <person name="Priest M."/>
            <person name="Roberts A."/>
            <person name="Saif S."/>
            <person name="Shea T."/>
            <person name="Sykes S."/>
            <person name="Wortman J."/>
            <person name="Nusbaum C."/>
            <person name="Birren B."/>
        </authorList>
    </citation>
    <scope>NUCLEOTIDE SEQUENCE</scope>
    <source>
        <strain evidence="1">HDV247</strain>
    </source>
</reference>
<dbReference type="HOGENOM" id="CLU_3399431_0_0_1"/>
<reference evidence="1" key="1">
    <citation type="submission" date="2011-10" db="EMBL/GenBank/DDBJ databases">
        <title>The Genome Sequence of Fusarium oxysporum HDV247.</title>
        <authorList>
            <consortium name="The Broad Institute Genome Sequencing Platform"/>
            <person name="Ma L.-J."/>
            <person name="Gale L.R."/>
            <person name="Schwartz D.C."/>
            <person name="Zhou S."/>
            <person name="Corby-Kistler H."/>
            <person name="Young S.K."/>
            <person name="Zeng Q."/>
            <person name="Gargeya S."/>
            <person name="Fitzgerald M."/>
            <person name="Haas B."/>
            <person name="Abouelleil A."/>
            <person name="Alvarado L."/>
            <person name="Arachchi H.M."/>
            <person name="Berlin A."/>
            <person name="Brown A."/>
            <person name="Chapman S.B."/>
            <person name="Chen Z."/>
            <person name="Dunbar C."/>
            <person name="Freedman E."/>
            <person name="Gearin G."/>
            <person name="Goldberg J."/>
            <person name="Griggs A."/>
            <person name="Gujja S."/>
            <person name="Heiman D."/>
            <person name="Howarth C."/>
            <person name="Larson L."/>
            <person name="Lui A."/>
            <person name="MacDonald P.J.P."/>
            <person name="Montmayeur A."/>
            <person name="Murphy C."/>
            <person name="Neiman D."/>
            <person name="Pearson M."/>
            <person name="Priest M."/>
            <person name="Roberts A."/>
            <person name="Saif S."/>
            <person name="Shea T."/>
            <person name="Shenoy N."/>
            <person name="Sisk P."/>
            <person name="Stolte C."/>
            <person name="Sykes S."/>
            <person name="Wortman J."/>
            <person name="Nusbaum C."/>
            <person name="Birren B."/>
        </authorList>
    </citation>
    <scope>NUCLEOTIDE SEQUENCE [LARGE SCALE GENOMIC DNA]</scope>
    <source>
        <strain evidence="1">HDV247</strain>
    </source>
</reference>
<dbReference type="EMBL" id="JH650968">
    <property type="protein sequence ID" value="EXA53307.1"/>
    <property type="molecule type" value="Genomic_DNA"/>
</dbReference>
<organism evidence="1">
    <name type="scientific">Fusarium oxysporum f. sp. pisi HDV247</name>
    <dbReference type="NCBI Taxonomy" id="1080344"/>
    <lineage>
        <taxon>Eukaryota</taxon>
        <taxon>Fungi</taxon>
        <taxon>Dikarya</taxon>
        <taxon>Ascomycota</taxon>
        <taxon>Pezizomycotina</taxon>
        <taxon>Sordariomycetes</taxon>
        <taxon>Hypocreomycetidae</taxon>
        <taxon>Hypocreales</taxon>
        <taxon>Nectriaceae</taxon>
        <taxon>Fusarium</taxon>
        <taxon>Fusarium oxysporum species complex</taxon>
    </lineage>
</organism>
<proteinExistence type="predicted"/>
<accession>W9QFX3</accession>
<dbReference type="Proteomes" id="UP000030751">
    <property type="component" value="Unassembled WGS sequence"/>
</dbReference>
<dbReference type="AlphaFoldDB" id="W9QFX3"/>